<dbReference type="FunFam" id="3.30.70.100:FF:000022">
    <property type="entry name" value="Putative cadmium/zinc-transporting ATPase 3"/>
    <property type="match status" value="1"/>
</dbReference>
<keyword evidence="3 10" id="KW-0812">Transmembrane</keyword>
<dbReference type="InterPro" id="IPR023299">
    <property type="entry name" value="ATPase_P-typ_cyto_dom_N"/>
</dbReference>
<dbReference type="FunFam" id="2.70.150.10:FF:000002">
    <property type="entry name" value="Copper-transporting ATPase 1, putative"/>
    <property type="match status" value="1"/>
</dbReference>
<dbReference type="InterPro" id="IPR006121">
    <property type="entry name" value="HMA_dom"/>
</dbReference>
<evidence type="ECO:0000256" key="8">
    <source>
        <dbReference type="ARBA" id="ARBA00022989"/>
    </source>
</evidence>
<keyword evidence="9 10" id="KW-0472">Membrane</keyword>
<dbReference type="Gene3D" id="3.40.1110.10">
    <property type="entry name" value="Calcium-transporting ATPase, cytoplasmic domain N"/>
    <property type="match status" value="1"/>
</dbReference>
<dbReference type="NCBIfam" id="TIGR01494">
    <property type="entry name" value="ATPase_P-type"/>
    <property type="match status" value="1"/>
</dbReference>
<feature type="transmembrane region" description="Helical" evidence="10">
    <location>
        <begin position="912"/>
        <end position="941"/>
    </location>
</feature>
<evidence type="ECO:0000256" key="5">
    <source>
        <dbReference type="ARBA" id="ARBA00022741"/>
    </source>
</evidence>
<dbReference type="InterPro" id="IPR051014">
    <property type="entry name" value="Cation_Transport_ATPase_IB"/>
</dbReference>
<keyword evidence="7" id="KW-1278">Translocase</keyword>
<dbReference type="GO" id="GO:0005524">
    <property type="term" value="F:ATP binding"/>
    <property type="evidence" value="ECO:0007669"/>
    <property type="project" value="UniProtKB-UniRule"/>
</dbReference>
<dbReference type="PROSITE" id="PS50846">
    <property type="entry name" value="HMA_2"/>
    <property type="match status" value="1"/>
</dbReference>
<comment type="caution">
    <text evidence="13">The sequence shown here is derived from an EMBL/GenBank/DDBJ whole genome shotgun (WGS) entry which is preliminary data.</text>
</comment>
<dbReference type="InterPro" id="IPR036412">
    <property type="entry name" value="HAD-like_sf"/>
</dbReference>
<keyword evidence="5 10" id="KW-0547">Nucleotide-binding</keyword>
<feature type="transmembrane region" description="Helical" evidence="10">
    <location>
        <begin position="562"/>
        <end position="582"/>
    </location>
</feature>
<evidence type="ECO:0000313" key="13">
    <source>
        <dbReference type="EMBL" id="KAG0569197.1"/>
    </source>
</evidence>
<dbReference type="Proteomes" id="UP000822688">
    <property type="component" value="Chromosome 6"/>
</dbReference>
<comment type="similarity">
    <text evidence="2 10">Belongs to the cation transport ATPase (P-type) (TC 3.A.3) family. Type IB subfamily.</text>
</comment>
<dbReference type="SUPFAM" id="SSF81653">
    <property type="entry name" value="Calcium ATPase, transduction domain A"/>
    <property type="match status" value="1"/>
</dbReference>
<gene>
    <name evidence="13" type="ORF">KC19_6G072400</name>
</gene>
<evidence type="ECO:0000256" key="10">
    <source>
        <dbReference type="RuleBase" id="RU362081"/>
    </source>
</evidence>
<organism evidence="13 14">
    <name type="scientific">Ceratodon purpureus</name>
    <name type="common">Fire moss</name>
    <name type="synonym">Dicranum purpureum</name>
    <dbReference type="NCBI Taxonomy" id="3225"/>
    <lineage>
        <taxon>Eukaryota</taxon>
        <taxon>Viridiplantae</taxon>
        <taxon>Streptophyta</taxon>
        <taxon>Embryophyta</taxon>
        <taxon>Bryophyta</taxon>
        <taxon>Bryophytina</taxon>
        <taxon>Bryopsida</taxon>
        <taxon>Dicranidae</taxon>
        <taxon>Pseudoditrichales</taxon>
        <taxon>Ditrichaceae</taxon>
        <taxon>Ceratodon</taxon>
    </lineage>
</organism>
<dbReference type="SUPFAM" id="SSF81665">
    <property type="entry name" value="Calcium ATPase, transmembrane domain M"/>
    <property type="match status" value="1"/>
</dbReference>
<keyword evidence="4 10" id="KW-0479">Metal-binding</keyword>
<keyword evidence="6 10" id="KW-0067">ATP-binding</keyword>
<dbReference type="Pfam" id="PF00122">
    <property type="entry name" value="E1-E2_ATPase"/>
    <property type="match status" value="1"/>
</dbReference>
<dbReference type="SFLD" id="SFLDG00002">
    <property type="entry name" value="C1.7:_P-type_atpase_like"/>
    <property type="match status" value="1"/>
</dbReference>
<evidence type="ECO:0000259" key="12">
    <source>
        <dbReference type="PROSITE" id="PS50846"/>
    </source>
</evidence>
<dbReference type="InterPro" id="IPR018303">
    <property type="entry name" value="ATPase_P-typ_P_site"/>
</dbReference>
<keyword evidence="8 10" id="KW-1133">Transmembrane helix</keyword>
<dbReference type="InterPro" id="IPR023298">
    <property type="entry name" value="ATPase_P-typ_TM_dom_sf"/>
</dbReference>
<dbReference type="SFLD" id="SFLDF00027">
    <property type="entry name" value="p-type_atpase"/>
    <property type="match status" value="1"/>
</dbReference>
<dbReference type="CDD" id="cd02079">
    <property type="entry name" value="P-type_ATPase_HM"/>
    <property type="match status" value="1"/>
</dbReference>
<reference evidence="13 14" key="1">
    <citation type="submission" date="2020-06" db="EMBL/GenBank/DDBJ databases">
        <title>WGS assembly of Ceratodon purpureus strain R40.</title>
        <authorList>
            <person name="Carey S.B."/>
            <person name="Jenkins J."/>
            <person name="Shu S."/>
            <person name="Lovell J.T."/>
            <person name="Sreedasyam A."/>
            <person name="Maumus F."/>
            <person name="Tiley G.P."/>
            <person name="Fernandez-Pozo N."/>
            <person name="Barry K."/>
            <person name="Chen C."/>
            <person name="Wang M."/>
            <person name="Lipzen A."/>
            <person name="Daum C."/>
            <person name="Saski C.A."/>
            <person name="Payton A.C."/>
            <person name="Mcbreen J.C."/>
            <person name="Conrad R.E."/>
            <person name="Kollar L.M."/>
            <person name="Olsson S."/>
            <person name="Huttunen S."/>
            <person name="Landis J.B."/>
            <person name="Wickett N.J."/>
            <person name="Johnson M.G."/>
            <person name="Rensing S.A."/>
            <person name="Grimwood J."/>
            <person name="Schmutz J."/>
            <person name="Mcdaniel S.F."/>
        </authorList>
    </citation>
    <scope>NUCLEOTIDE SEQUENCE [LARGE SCALE GENOMIC DNA]</scope>
    <source>
        <strain evidence="13 14">R40</strain>
    </source>
</reference>
<dbReference type="NCBIfam" id="TIGR01525">
    <property type="entry name" value="ATPase-IB_hvy"/>
    <property type="match status" value="1"/>
</dbReference>
<evidence type="ECO:0000256" key="9">
    <source>
        <dbReference type="ARBA" id="ARBA00023136"/>
    </source>
</evidence>
<dbReference type="InterPro" id="IPR059000">
    <property type="entry name" value="ATPase_P-type_domA"/>
</dbReference>
<dbReference type="SUPFAM" id="SSF56784">
    <property type="entry name" value="HAD-like"/>
    <property type="match status" value="1"/>
</dbReference>
<feature type="transmembrane region" description="Helical" evidence="10">
    <location>
        <begin position="396"/>
        <end position="424"/>
    </location>
</feature>
<dbReference type="Gene3D" id="3.30.70.100">
    <property type="match status" value="1"/>
</dbReference>
<dbReference type="GO" id="GO:0019829">
    <property type="term" value="F:ATPase-coupled monoatomic cation transmembrane transporter activity"/>
    <property type="evidence" value="ECO:0007669"/>
    <property type="project" value="InterPro"/>
</dbReference>
<feature type="transmembrane region" description="Helical" evidence="10">
    <location>
        <begin position="340"/>
        <end position="360"/>
    </location>
</feature>
<dbReference type="InterPro" id="IPR001757">
    <property type="entry name" value="P_typ_ATPase"/>
</dbReference>
<dbReference type="GO" id="GO:0016020">
    <property type="term" value="C:membrane"/>
    <property type="evidence" value="ECO:0007669"/>
    <property type="project" value="UniProtKB-SubCell"/>
</dbReference>
<sequence>MEAEALAMAGELPLAPCAKHSEGQHFVVSDGDRLAYMSLPHEYAASAENEELCFTDHRPKDVAMGICCPQESEHVHAHVHRGEITEDILLEQCIEGCGLPVLRELTGLCETVLQLGDEDHEHREGCGHSQISHGDHTDWLVPLKDGSFKLSHQQVRNGRPSYIEHGRLIKRGKTSLAKINLGPTIVEILSFESPKKKGYESLSQLDDDGDVDAHKRDSFQIVKGQLPDDNRTLLPSPSVGRNVVQGGMMKMDIPTNYAVLCKTTLDVMGICCPSEVPLIKKLLGPLTGVEEVSVNVTSKTVLVLHDQLLVTDVQLVKVLNGAHLDASIHQRGELKAGRNWPSPWCLGSGVLVAIAFFHYIYQPLQWVALGAVAVGVPPLILKAIAALKKFVLDINILMLIAVGGAIALGDYLEAGTIVFLFALAEWLESRSTDKARSAIAAVVDRAPQSATLLDGGTRVRVEEVEVGTLLSVKAGDTIPIDGEVVTGRGFVDESSLTGESVPVEKEQGATVWAGTINVTGYIAMKTTALSVDSAVARMVRLVEEAQNQRSKTEMLVEKIAKYYTPAVVVAALVIGVVPWASGVHNPKHWVYLALVLLVVACPCALVISTPVVVTCGIAQAARLGLLVKGGTYLEILGRLKVVALDKTGTLTEGQFCVSNMLSIDGISTLQEVLYWVSSVENKASHPLAAALVSYARLSGVEPSEDVNDFEVIAGEGVSAVVDDHTVQIGNARMAARLGWDSAAAIEKLADWSRSGATVGWIGLDGISIGIFSVGDQLRPEAAEAVRDLKKLGIQVAMLTGDSTAAATYVQNKIGEIDVFAELLPEDKVRIVQELKEHGVLAMVGDGINDAPALAAADVGIAMGVAGSAVAMETADVALMTNDLRKLAAAVRLGLNCRWKIGQNITFSFVTKLLIIGLAAGGYASLWAAVVADVGTCLVVIFNSMRILKKAKLHGKDQCISQKLEKEFNKNCQSSCCEKDEVDSECCETKAVGVSTVQSSGIAHKHRVLIPWLHKHHQHHHHHHDKKEKCEDDSCCADKDDQPPCCSSARCEKKVLTSRGKGHRHGNNVGGFDKTKGVRMASQVCESHCCSDIPAAPIVQPKLPDCGSSRKCCLPEEKLVQNVELMQKLPTAETSARCCSKESCNGIASRVRDNAIVKSGSECCSRGSCKVPKASDSLPSVAAGCCSTRSAQPANEAIVHEHCDDDHIENRLLDTAETKVSSGNLGPAARCCSNGSCKASLNKTTASPAVEKIKDSESTVSDAPKAMKAVSGCCSSGSCKASLNEKTSLPAVEKSKDSETGVSNAPKPLKAVGGCCSNGSCKSSNKKTSSSTEATKDSDLSASNLDNVKGAVGHGTSDDSKSALCGSENLPANSAFIDFSAGAATTPTASCCTDPSSCRSCIVPVASQA</sequence>
<dbReference type="InterPro" id="IPR027256">
    <property type="entry name" value="P-typ_ATPase_IB"/>
</dbReference>
<dbReference type="Pfam" id="PF00702">
    <property type="entry name" value="Hydrolase"/>
    <property type="match status" value="1"/>
</dbReference>
<dbReference type="SFLD" id="SFLDS00003">
    <property type="entry name" value="Haloacid_Dehalogenase"/>
    <property type="match status" value="1"/>
</dbReference>
<dbReference type="Gene3D" id="2.70.150.10">
    <property type="entry name" value="Calcium-transporting ATPase, cytoplasmic transduction domain A"/>
    <property type="match status" value="1"/>
</dbReference>
<dbReference type="SUPFAM" id="SSF55008">
    <property type="entry name" value="HMA, heavy metal-associated domain"/>
    <property type="match status" value="1"/>
</dbReference>
<feature type="region of interest" description="Disordered" evidence="11">
    <location>
        <begin position="1317"/>
        <end position="1357"/>
    </location>
</feature>
<dbReference type="GO" id="GO:0016887">
    <property type="term" value="F:ATP hydrolysis activity"/>
    <property type="evidence" value="ECO:0007669"/>
    <property type="project" value="InterPro"/>
</dbReference>
<evidence type="ECO:0000256" key="2">
    <source>
        <dbReference type="ARBA" id="ARBA00006024"/>
    </source>
</evidence>
<evidence type="ECO:0000256" key="7">
    <source>
        <dbReference type="ARBA" id="ARBA00022967"/>
    </source>
</evidence>
<dbReference type="InterPro" id="IPR008250">
    <property type="entry name" value="ATPase_P-typ_transduc_dom_A_sf"/>
</dbReference>
<feature type="transmembrane region" description="Helical" evidence="10">
    <location>
        <begin position="366"/>
        <end position="384"/>
    </location>
</feature>
<evidence type="ECO:0000256" key="11">
    <source>
        <dbReference type="SAM" id="MobiDB-lite"/>
    </source>
</evidence>
<proteinExistence type="inferred from homology"/>
<comment type="subcellular location">
    <subcellularLocation>
        <location evidence="1">Membrane</location>
        <topology evidence="1">Multi-pass membrane protein</topology>
    </subcellularLocation>
</comment>
<dbReference type="EMBL" id="CM026427">
    <property type="protein sequence ID" value="KAG0569197.1"/>
    <property type="molecule type" value="Genomic_DNA"/>
</dbReference>
<feature type="compositionally biased region" description="Low complexity" evidence="11">
    <location>
        <begin position="1317"/>
        <end position="1331"/>
    </location>
</feature>
<dbReference type="InterPro" id="IPR023214">
    <property type="entry name" value="HAD_sf"/>
</dbReference>
<dbReference type="PANTHER" id="PTHR48085">
    <property type="entry name" value="CADMIUM/ZINC-TRANSPORTING ATPASE HMA2-RELATED"/>
    <property type="match status" value="1"/>
</dbReference>
<evidence type="ECO:0000256" key="3">
    <source>
        <dbReference type="ARBA" id="ARBA00022692"/>
    </source>
</evidence>
<protein>
    <recommendedName>
        <fullName evidence="12">HMA domain-containing protein</fullName>
    </recommendedName>
</protein>
<dbReference type="PRINTS" id="PR00120">
    <property type="entry name" value="HATPASE"/>
</dbReference>
<dbReference type="PANTHER" id="PTHR48085:SF5">
    <property type="entry name" value="CADMIUM_ZINC-TRANSPORTING ATPASE HMA4-RELATED"/>
    <property type="match status" value="1"/>
</dbReference>
<name>A0A8T0HEW6_CERPU</name>
<dbReference type="InterPro" id="IPR044492">
    <property type="entry name" value="P_typ_ATPase_HD_dom"/>
</dbReference>
<accession>A0A8T0HEW6</accession>
<feature type="domain" description="HMA" evidence="12">
    <location>
        <begin position="261"/>
        <end position="327"/>
    </location>
</feature>
<dbReference type="PROSITE" id="PS00154">
    <property type="entry name" value="ATPASE_E1_E2"/>
    <property type="match status" value="1"/>
</dbReference>
<evidence type="ECO:0000256" key="6">
    <source>
        <dbReference type="ARBA" id="ARBA00022840"/>
    </source>
</evidence>
<dbReference type="GO" id="GO:0046872">
    <property type="term" value="F:metal ion binding"/>
    <property type="evidence" value="ECO:0007669"/>
    <property type="project" value="UniProtKB-KW"/>
</dbReference>
<dbReference type="NCBIfam" id="TIGR01512">
    <property type="entry name" value="ATPase-IB2_Cd"/>
    <property type="match status" value="1"/>
</dbReference>
<dbReference type="Gene3D" id="3.40.50.1000">
    <property type="entry name" value="HAD superfamily/HAD-like"/>
    <property type="match status" value="1"/>
</dbReference>
<dbReference type="PRINTS" id="PR00119">
    <property type="entry name" value="CATATPASE"/>
</dbReference>
<evidence type="ECO:0000313" key="14">
    <source>
        <dbReference type="Proteomes" id="UP000822688"/>
    </source>
</evidence>
<evidence type="ECO:0000256" key="1">
    <source>
        <dbReference type="ARBA" id="ARBA00004141"/>
    </source>
</evidence>
<keyword evidence="14" id="KW-1185">Reference proteome</keyword>
<feature type="transmembrane region" description="Helical" evidence="10">
    <location>
        <begin position="589"/>
        <end position="613"/>
    </location>
</feature>
<dbReference type="InterPro" id="IPR036163">
    <property type="entry name" value="HMA_dom_sf"/>
</dbReference>
<evidence type="ECO:0000256" key="4">
    <source>
        <dbReference type="ARBA" id="ARBA00022723"/>
    </source>
</evidence>